<dbReference type="InterPro" id="IPR050909">
    <property type="entry name" value="Bact_Autotransporter_VF"/>
</dbReference>
<comment type="caution">
    <text evidence="6">The sequence shown here is derived from an EMBL/GenBank/DDBJ whole genome shotgun (WGS) entry which is preliminary data.</text>
</comment>
<dbReference type="Gene3D" id="3.30.160.710">
    <property type="match status" value="3"/>
</dbReference>
<dbReference type="NCBIfam" id="TIGR01901">
    <property type="entry name" value="adhes_NPXG"/>
    <property type="match status" value="1"/>
</dbReference>
<evidence type="ECO:0000313" key="6">
    <source>
        <dbReference type="EMBL" id="EIT69344.1"/>
    </source>
</evidence>
<dbReference type="InterPro" id="IPR008638">
    <property type="entry name" value="FhaB/CdiA-like_TPS"/>
</dbReference>
<dbReference type="STRING" id="1172194.WQQ_29260"/>
<dbReference type="PANTHER" id="PTHR12338:SF8">
    <property type="entry name" value="HEME_HEMOPEXIN-BINDING PROTEIN"/>
    <property type="match status" value="1"/>
</dbReference>
<comment type="subcellular location">
    <subcellularLocation>
        <location evidence="1">Secreted</location>
    </subcellularLocation>
</comment>
<dbReference type="SMART" id="SM00912">
    <property type="entry name" value="Haemagg_act"/>
    <property type="match status" value="1"/>
</dbReference>
<evidence type="ECO:0000256" key="2">
    <source>
        <dbReference type="ARBA" id="ARBA00022525"/>
    </source>
</evidence>
<reference evidence="6 7" key="1">
    <citation type="journal article" date="2012" name="J. Bacteriol.">
        <title>Genome Sequence of n-Alkane-Degrading Hydrocarboniphaga effusa Strain AP103T (ATCC BAA-332T).</title>
        <authorList>
            <person name="Chang H.K."/>
            <person name="Zylstra G.J."/>
            <person name="Chae J.C."/>
        </authorList>
    </citation>
    <scope>NUCLEOTIDE SEQUENCE [LARGE SCALE GENOMIC DNA]</scope>
    <source>
        <strain evidence="6 7">AP103</strain>
    </source>
</reference>
<evidence type="ECO:0000256" key="4">
    <source>
        <dbReference type="SAM" id="SignalP"/>
    </source>
</evidence>
<feature type="domain" description="Filamentous haemagglutinin FhaB/tRNA nuclease CdiA-like TPS" evidence="5">
    <location>
        <begin position="42"/>
        <end position="156"/>
    </location>
</feature>
<sequence length="1359" mass="135748">MSARNHAQRPIVRRPYSHGVFTPRRTAIATAIAMFASPALHADPLPNGGTVVSGGATINQAGNAMTINQSTRGAIIDWAGFSIDAGYSVDFIQALGANSVTLNRVLAGGDPSTISGSLTANGRVFLVNTAGVLFAPGSSVNVGGLVASTLDISNADFNAGVDSGSFRFVAVDDESTREVTNRGNIVVNGGGTAALIGSASNEGSITADRGTIAMGGARNVTLDFEGDGLTQLSVDGAFLFTTATVSNSGSLQADGGQVVMRAIGQTDYFEQVVNQSGLVRARSLESREGRIILSGGDEGGVDVHGRLDASAGAAGVAGGSISIEGNVIHVARTPISVALPPVPTIDVSGNGAANGTLTIDSRQSVVVTSAATNNVEYGDGNSYVLDGSLNTALDSASRIDIISREGQINIDQDVALRRTVDGDAVSLNFDAARAFFGGINNDGDPSAWSLVADRGAIDLSVNAQSSVLINEAQIVTNGGNIRLTSVDSNSEALDIVTSALDTRVGQSDANASGDIILSGQGADAGTRIAGSDLLVSSGEIRIGGRVNDLATADTPPGVAIGYDGEGRTSRIHAVDGNITITGVGGNDGYGVSLEDSQVVSENGRVDIAGNSQTLGVYMLGKGQQTLVIGGGGVVLRGTSGADGVGITTEADVVLQSDTAIALLADSGSSFEFAPETTIRSASTINLRPGGVDSDGDRYDATGRNITINGDGGFTIDNALLALLDAPNIVIGSNAHAGSITVADDVELNRNLTLQNTTGGIGLDASVDLGDNVLALASAGDIVQTAGGITAHSLLAISTNGSVRLDSATNQIQPNTLAGSAAGDFVYVNANSVGIGSVNANGFNAGSNTPSALTAGGISAGGNVFVQNLLGNLILNGDVSGTQIDLVSAGIFDNAAGASVNPTAAARIWAANFTGENRGGLAGSNLYNCAYGSCGASSATSGVSYIYAYQPTLTIVIGNATREYGLANPVFTYSIGGLVNGDTEASALSGGPTTAATIASNVGNYSIISGFASSQGYALAVSPGVLAIIPATLTYVADPYSREYGLANPVFTGGVTGFRNGDTLASATTGALAFTSPAGAGANVGSYAINGGGLSAGNYVFAQAAGNASALAITPALLTYVANAVSREYGLDNPLLGGTVTGLRNGDTLASATTGSLSWTTGATAASNVGNYAINGSGLSAGNYTFTQAAGNATALTVVQATLTYVANEAASFVGGPVPTLSGTVVGFRNGDTLGTATTGELSFTTQAGSSSGPGAYAITGSGLDSQNYRLVQSAANFTSYRVAPVVVLPAVAEVIDLPETDLYGNNLSVVTAICASSLGDAVSVGGADSLAQDWSLLRVKPNLSSCVDTQKKNSCSAGF</sequence>
<dbReference type="Proteomes" id="UP000003704">
    <property type="component" value="Unassembled WGS sequence"/>
</dbReference>
<dbReference type="Pfam" id="PF05860">
    <property type="entry name" value="TPS"/>
    <property type="match status" value="1"/>
</dbReference>
<organism evidence="6 7">
    <name type="scientific">Hydrocarboniphaga effusa AP103</name>
    <dbReference type="NCBI Taxonomy" id="1172194"/>
    <lineage>
        <taxon>Bacteria</taxon>
        <taxon>Pseudomonadati</taxon>
        <taxon>Pseudomonadota</taxon>
        <taxon>Gammaproteobacteria</taxon>
        <taxon>Nevskiales</taxon>
        <taxon>Nevskiaceae</taxon>
        <taxon>Hydrocarboniphaga</taxon>
    </lineage>
</organism>
<dbReference type="Pfam" id="PF18676">
    <property type="entry name" value="MBG_2"/>
    <property type="match status" value="4"/>
</dbReference>
<keyword evidence="3 4" id="KW-0732">Signal</keyword>
<dbReference type="PATRIC" id="fig|1172194.4.peg.2834"/>
<keyword evidence="2" id="KW-0964">Secreted</keyword>
<evidence type="ECO:0000313" key="7">
    <source>
        <dbReference type="Proteomes" id="UP000003704"/>
    </source>
</evidence>
<evidence type="ECO:0000256" key="3">
    <source>
        <dbReference type="ARBA" id="ARBA00022729"/>
    </source>
</evidence>
<dbReference type="PANTHER" id="PTHR12338">
    <property type="entry name" value="AUTOTRANSPORTER"/>
    <property type="match status" value="1"/>
</dbReference>
<keyword evidence="7" id="KW-1185">Reference proteome</keyword>
<evidence type="ECO:0000259" key="5">
    <source>
        <dbReference type="SMART" id="SM00912"/>
    </source>
</evidence>
<feature type="signal peptide" evidence="4">
    <location>
        <begin position="1"/>
        <end position="42"/>
    </location>
</feature>
<dbReference type="RefSeq" id="WP_007185867.1">
    <property type="nucleotide sequence ID" value="NZ_AKGD01000002.1"/>
</dbReference>
<dbReference type="EMBL" id="AKGD01000002">
    <property type="protein sequence ID" value="EIT69344.1"/>
    <property type="molecule type" value="Genomic_DNA"/>
</dbReference>
<protein>
    <recommendedName>
        <fullName evidence="5">Filamentous haemagglutinin FhaB/tRNA nuclease CdiA-like TPS domain-containing protein</fullName>
    </recommendedName>
</protein>
<name>I7ZBT3_9GAMM</name>
<gene>
    <name evidence="6" type="ORF">WQQ_29260</name>
</gene>
<evidence type="ECO:0000256" key="1">
    <source>
        <dbReference type="ARBA" id="ARBA00004613"/>
    </source>
</evidence>
<dbReference type="InterPro" id="IPR012334">
    <property type="entry name" value="Pectin_lyas_fold"/>
</dbReference>
<feature type="chain" id="PRO_5003712645" description="Filamentous haemagglutinin FhaB/tRNA nuclease CdiA-like TPS domain-containing protein" evidence="4">
    <location>
        <begin position="43"/>
        <end position="1359"/>
    </location>
</feature>
<proteinExistence type="predicted"/>
<accession>I7ZBT3</accession>
<dbReference type="InterPro" id="IPR041286">
    <property type="entry name" value="MBG_2"/>
</dbReference>
<dbReference type="Gene3D" id="2.160.20.10">
    <property type="entry name" value="Single-stranded right-handed beta-helix, Pectin lyase-like"/>
    <property type="match status" value="1"/>
</dbReference>
<dbReference type="InterPro" id="IPR011050">
    <property type="entry name" value="Pectin_lyase_fold/virulence"/>
</dbReference>
<dbReference type="GO" id="GO:0005576">
    <property type="term" value="C:extracellular region"/>
    <property type="evidence" value="ECO:0007669"/>
    <property type="project" value="UniProtKB-SubCell"/>
</dbReference>
<dbReference type="SUPFAM" id="SSF51126">
    <property type="entry name" value="Pectin lyase-like"/>
    <property type="match status" value="1"/>
</dbReference>
<dbReference type="OrthoDB" id="218680at2"/>